<dbReference type="Proteomes" id="UP000035170">
    <property type="component" value="Unassembled WGS sequence"/>
</dbReference>
<evidence type="ECO:0000313" key="9">
    <source>
        <dbReference type="Proteomes" id="UP000035170"/>
    </source>
</evidence>
<keyword evidence="8" id="KW-0503">Monooxygenase</keyword>
<proteinExistence type="inferred from homology"/>
<dbReference type="GO" id="GO:0004497">
    <property type="term" value="F:monooxygenase activity"/>
    <property type="evidence" value="ECO:0007669"/>
    <property type="project" value="UniProtKB-KW"/>
</dbReference>
<sequence>MVIHDVIGIGFGPSNIALAIALDEKRRDGRRLDAMFIEKQPAFAWHKDMMLEHAHMQISFLKDLATLRNPTSRFTFINYLHEKKRLQDFINLKTFFPSRHEFNDYLAWAAAQFEDACVYGEEVFEVLPEREAHGDAVTLLRVRSRDRTGHVSERLARNLVVSIGGMPNIPDCFRALRSDPRVCHSSTYLQGIAAQDGAQKIAIVGAGQSAAEIFMDLQGRPHVPQVDLVMRARSIRPSDDSPFVNEVFNAEFTDYMYSRPDDERAALLEEFGHTNYAVADLELIQQIFKMFYQQKVRGENRMRFLRRHDIHAAHATAEGIHLTMCDRNTGRESTSRYDAVVLATGYAREQHKDLLTPLAPYLGGFSVDRHYRVRSTGDFRPAIFLQGACESSHGLSDTLLSVTSVRTGEIGSALLKAIPAIPAIPGTSGAASAGRSERQAVRIQAAAEAR</sequence>
<organism evidence="8 9">
    <name type="scientific">Variovorax paradoxus</name>
    <dbReference type="NCBI Taxonomy" id="34073"/>
    <lineage>
        <taxon>Bacteria</taxon>
        <taxon>Pseudomonadati</taxon>
        <taxon>Pseudomonadota</taxon>
        <taxon>Betaproteobacteria</taxon>
        <taxon>Burkholderiales</taxon>
        <taxon>Comamonadaceae</taxon>
        <taxon>Variovorax</taxon>
    </lineage>
</organism>
<dbReference type="GO" id="GO:0006879">
    <property type="term" value="P:intracellular iron ion homeostasis"/>
    <property type="evidence" value="ECO:0007669"/>
    <property type="project" value="TreeGrafter"/>
</dbReference>
<dbReference type="PATRIC" id="fig|34073.19.peg.3579"/>
<evidence type="ECO:0000256" key="4">
    <source>
        <dbReference type="ARBA" id="ARBA00022630"/>
    </source>
</evidence>
<evidence type="ECO:0000256" key="5">
    <source>
        <dbReference type="ARBA" id="ARBA00022827"/>
    </source>
</evidence>
<accession>A0A0H2M3Z7</accession>
<comment type="cofactor">
    <cofactor evidence="1">
        <name>FAD</name>
        <dbReference type="ChEBI" id="CHEBI:57692"/>
    </cofactor>
</comment>
<keyword evidence="6" id="KW-0521">NADP</keyword>
<dbReference type="AlphaFoldDB" id="A0A0H2M3Z7"/>
<dbReference type="Pfam" id="PF13434">
    <property type="entry name" value="Lys_Orn_oxgnase"/>
    <property type="match status" value="1"/>
</dbReference>
<evidence type="ECO:0000256" key="2">
    <source>
        <dbReference type="ARBA" id="ARBA00004924"/>
    </source>
</evidence>
<dbReference type="EMBL" id="JZWI01000017">
    <property type="protein sequence ID" value="KLN55467.1"/>
    <property type="molecule type" value="Genomic_DNA"/>
</dbReference>
<gene>
    <name evidence="8" type="primary">pvdA</name>
    <name evidence="8" type="ORF">VPARA_34910</name>
</gene>
<dbReference type="SUPFAM" id="SSF51905">
    <property type="entry name" value="FAD/NAD(P)-binding domain"/>
    <property type="match status" value="1"/>
</dbReference>
<comment type="caution">
    <text evidence="8">The sequence shown here is derived from an EMBL/GenBank/DDBJ whole genome shotgun (WGS) entry which is preliminary data.</text>
</comment>
<comment type="pathway">
    <text evidence="2">Siderophore biosynthesis.</text>
</comment>
<comment type="similarity">
    <text evidence="3">Belongs to the lysine N(6)-hydroxylase/L-ornithine N(5)-oxygenase family.</text>
</comment>
<evidence type="ECO:0000256" key="6">
    <source>
        <dbReference type="ARBA" id="ARBA00022857"/>
    </source>
</evidence>
<keyword evidence="9" id="KW-1185">Reference proteome</keyword>
<dbReference type="RefSeq" id="WP_047785424.1">
    <property type="nucleotide sequence ID" value="NZ_JZWI01000017.1"/>
</dbReference>
<dbReference type="PANTHER" id="PTHR42802">
    <property type="entry name" value="MONOOXYGENASE"/>
    <property type="match status" value="1"/>
</dbReference>
<keyword evidence="5" id="KW-0274">FAD</keyword>
<dbReference type="InterPro" id="IPR036188">
    <property type="entry name" value="FAD/NAD-bd_sf"/>
</dbReference>
<evidence type="ECO:0000256" key="7">
    <source>
        <dbReference type="ARBA" id="ARBA00023002"/>
    </source>
</evidence>
<dbReference type="PANTHER" id="PTHR42802:SF1">
    <property type="entry name" value="L-ORNITHINE N(5)-MONOOXYGENASE"/>
    <property type="match status" value="1"/>
</dbReference>
<keyword evidence="4" id="KW-0285">Flavoprotein</keyword>
<reference evidence="8 9" key="1">
    <citation type="submission" date="2015-03" db="EMBL/GenBank/DDBJ databases">
        <title>Genome sequence of Variovorax paradoxus TBEA6.</title>
        <authorList>
            <person name="Poehlein A."/>
            <person name="Schuldes J."/>
            <person name="Wuebbeler J.H."/>
            <person name="Hiessl S."/>
            <person name="Steinbuechel A."/>
            <person name="Daniel R."/>
        </authorList>
    </citation>
    <scope>NUCLEOTIDE SEQUENCE [LARGE SCALE GENOMIC DNA]</scope>
    <source>
        <strain evidence="8 9">TBEA6</strain>
    </source>
</reference>
<dbReference type="EC" id="1.13.12.-" evidence="8"/>
<name>A0A0H2M3Z7_VARPD</name>
<evidence type="ECO:0000313" key="8">
    <source>
        <dbReference type="EMBL" id="KLN55467.1"/>
    </source>
</evidence>
<protein>
    <submittedName>
        <fullName evidence="8">L-ornithine 5-monooxygenase</fullName>
        <ecNumber evidence="8">1.13.12.-</ecNumber>
    </submittedName>
</protein>
<evidence type="ECO:0000256" key="3">
    <source>
        <dbReference type="ARBA" id="ARBA00007588"/>
    </source>
</evidence>
<evidence type="ECO:0000256" key="1">
    <source>
        <dbReference type="ARBA" id="ARBA00001974"/>
    </source>
</evidence>
<keyword evidence="7 8" id="KW-0560">Oxidoreductase</keyword>
<dbReference type="InterPro" id="IPR025700">
    <property type="entry name" value="Lys/Orn_oxygenase"/>
</dbReference>
<dbReference type="Gene3D" id="3.50.50.60">
    <property type="entry name" value="FAD/NAD(P)-binding domain"/>
    <property type="match status" value="1"/>
</dbReference>